<feature type="transmembrane region" description="Helical" evidence="1">
    <location>
        <begin position="26"/>
        <end position="44"/>
    </location>
</feature>
<feature type="domain" description="Endonuclease/exonuclease/phosphatase" evidence="2">
    <location>
        <begin position="88"/>
        <end position="293"/>
    </location>
</feature>
<dbReference type="Gene3D" id="3.60.10.10">
    <property type="entry name" value="Endonuclease/exonuclease/phosphatase"/>
    <property type="match status" value="1"/>
</dbReference>
<accession>A0ABN0XQ31</accession>
<keyword evidence="3" id="KW-0255">Endonuclease</keyword>
<keyword evidence="1" id="KW-0472">Membrane</keyword>
<keyword evidence="1" id="KW-0812">Transmembrane</keyword>
<keyword evidence="3" id="KW-0378">Hydrolase</keyword>
<evidence type="ECO:0000313" key="3">
    <source>
        <dbReference type="EMBL" id="GAA0369728.1"/>
    </source>
</evidence>
<reference evidence="3 4" key="1">
    <citation type="journal article" date="2019" name="Int. J. Syst. Evol. Microbiol.">
        <title>The Global Catalogue of Microorganisms (GCM) 10K type strain sequencing project: providing services to taxonomists for standard genome sequencing and annotation.</title>
        <authorList>
            <consortium name="The Broad Institute Genomics Platform"/>
            <consortium name="The Broad Institute Genome Sequencing Center for Infectious Disease"/>
            <person name="Wu L."/>
            <person name="Ma J."/>
        </authorList>
    </citation>
    <scope>NUCLEOTIDE SEQUENCE [LARGE SCALE GENOMIC DNA]</scope>
    <source>
        <strain evidence="3 4">JCM 4565</strain>
    </source>
</reference>
<dbReference type="Pfam" id="PF03372">
    <property type="entry name" value="Exo_endo_phos"/>
    <property type="match status" value="1"/>
</dbReference>
<dbReference type="InterPro" id="IPR036691">
    <property type="entry name" value="Endo/exonu/phosph_ase_sf"/>
</dbReference>
<feature type="transmembrane region" description="Helical" evidence="1">
    <location>
        <begin position="49"/>
        <end position="67"/>
    </location>
</feature>
<dbReference type="InterPro" id="IPR005135">
    <property type="entry name" value="Endo/exonuclease/phosphatase"/>
</dbReference>
<dbReference type="Proteomes" id="UP001500063">
    <property type="component" value="Unassembled WGS sequence"/>
</dbReference>
<name>A0ABN0XQ31_9ACTN</name>
<dbReference type="SUPFAM" id="SSF56219">
    <property type="entry name" value="DNase I-like"/>
    <property type="match status" value="1"/>
</dbReference>
<gene>
    <name evidence="3" type="ORF">GCM10010319_54600</name>
</gene>
<dbReference type="EMBL" id="BAAABW010000026">
    <property type="protein sequence ID" value="GAA0369728.1"/>
    <property type="molecule type" value="Genomic_DNA"/>
</dbReference>
<keyword evidence="3" id="KW-0540">Nuclease</keyword>
<evidence type="ECO:0000313" key="4">
    <source>
        <dbReference type="Proteomes" id="UP001500063"/>
    </source>
</evidence>
<sequence length="304" mass="31797">MLLAPVSAVLACRACGTDGITPVPQLLAFLPWLLVPGAMALLLAAGARWAVGCAWGLLAVAAVGFFLRPYDATRPPAPGPARAQLRILTANLEFGGATPDLLRALRREKPDLVSVQECAPEVCAVALDGAEVRAAYPYRRIVGGGRAEGSAILSRFPLEPDGEVRGTLAMPRAVVRVAGVALRFQVAHPMPPEPGQVGLWRTELGRLRAVTAGRDAAETVIAGDFNATQDHAAFRAVLDTGLRDSAALVGRARTPTWPALTAPPLGAQIDHVLVGAAVEPRAARFLDLAGTDHRALVVDAVLHG</sequence>
<dbReference type="GO" id="GO:0004519">
    <property type="term" value="F:endonuclease activity"/>
    <property type="evidence" value="ECO:0007669"/>
    <property type="project" value="UniProtKB-KW"/>
</dbReference>
<organism evidence="3 4">
    <name type="scientific">Streptomyces blastmyceticus</name>
    <dbReference type="NCBI Taxonomy" id="68180"/>
    <lineage>
        <taxon>Bacteria</taxon>
        <taxon>Bacillati</taxon>
        <taxon>Actinomycetota</taxon>
        <taxon>Actinomycetes</taxon>
        <taxon>Kitasatosporales</taxon>
        <taxon>Streptomycetaceae</taxon>
        <taxon>Streptomyces</taxon>
    </lineage>
</organism>
<keyword evidence="4" id="KW-1185">Reference proteome</keyword>
<evidence type="ECO:0000259" key="2">
    <source>
        <dbReference type="Pfam" id="PF03372"/>
    </source>
</evidence>
<proteinExistence type="predicted"/>
<comment type="caution">
    <text evidence="3">The sequence shown here is derived from an EMBL/GenBank/DDBJ whole genome shotgun (WGS) entry which is preliminary data.</text>
</comment>
<evidence type="ECO:0000256" key="1">
    <source>
        <dbReference type="SAM" id="Phobius"/>
    </source>
</evidence>
<keyword evidence="1" id="KW-1133">Transmembrane helix</keyword>
<protein>
    <submittedName>
        <fullName evidence="3">Endonuclease/exonuclease/phosphatase family protein</fullName>
    </submittedName>
</protein>